<proteinExistence type="predicted"/>
<evidence type="ECO:0000313" key="2">
    <source>
        <dbReference type="Proteomes" id="UP000675379"/>
    </source>
</evidence>
<keyword evidence="2" id="KW-1185">Reference proteome</keyword>
<comment type="caution">
    <text evidence="1">The sequence shown here is derived from an EMBL/GenBank/DDBJ whole genome shotgun (WGS) entry which is preliminary data.</text>
</comment>
<protein>
    <submittedName>
        <fullName evidence="1">Uncharacterized protein</fullName>
    </submittedName>
</protein>
<dbReference type="RefSeq" id="WP_211800725.1">
    <property type="nucleotide sequence ID" value="NZ_JAGSCS010000006.1"/>
</dbReference>
<dbReference type="Proteomes" id="UP000675379">
    <property type="component" value="Unassembled WGS sequence"/>
</dbReference>
<gene>
    <name evidence="1" type="ORF">KCG48_06550</name>
</gene>
<dbReference type="EMBL" id="JAGSCS010000006">
    <property type="protein sequence ID" value="MBR0575999.1"/>
    <property type="molecule type" value="Genomic_DNA"/>
</dbReference>
<evidence type="ECO:0000313" key="1">
    <source>
        <dbReference type="EMBL" id="MBR0575999.1"/>
    </source>
</evidence>
<reference evidence="1" key="1">
    <citation type="submission" date="2021-04" db="EMBL/GenBank/DDBJ databases">
        <title>Proteiniclasticum sedimins sp. nov., an obligate anaerobic bacterium isolated from anaerobic sludge.</title>
        <authorList>
            <person name="Liu J."/>
        </authorList>
    </citation>
    <scope>NUCLEOTIDE SEQUENCE</scope>
    <source>
        <strain evidence="1">BAD-10</strain>
    </source>
</reference>
<organism evidence="1 2">
    <name type="scientific">Proteiniclasticum sediminis</name>
    <dbReference type="NCBI Taxonomy" id="2804028"/>
    <lineage>
        <taxon>Bacteria</taxon>
        <taxon>Bacillati</taxon>
        <taxon>Bacillota</taxon>
        <taxon>Clostridia</taxon>
        <taxon>Eubacteriales</taxon>
        <taxon>Clostridiaceae</taxon>
        <taxon>Proteiniclasticum</taxon>
    </lineage>
</organism>
<name>A0A941HQ24_9CLOT</name>
<dbReference type="AlphaFoldDB" id="A0A941HQ24"/>
<accession>A0A941HQ24</accession>
<sequence length="112" mass="13180">MLKLEEILRGEYTLRSVKDREGDLDYFVDNYGKPLIFRYKIEMEFFLVSTILLRVGQTEIYSLHFLADRDLQSSMSFVELDARKHHLKLTQGEGKNELVVVENPPLHQTHLL</sequence>